<reference evidence="2 3" key="1">
    <citation type="submission" date="2015-09" db="EMBL/GenBank/DDBJ databases">
        <title>Genome announcement of multiple Pseudomonas syringae strains.</title>
        <authorList>
            <person name="Thakur S."/>
            <person name="Wang P.W."/>
            <person name="Gong Y."/>
            <person name="Weir B.S."/>
            <person name="Guttman D.S."/>
        </authorList>
    </citation>
    <scope>NUCLEOTIDE SEQUENCE [LARGE SCALE GENOMIC DNA]</scope>
    <source>
        <strain evidence="2 3">ICMP19117</strain>
    </source>
</reference>
<name>A0A0P9RR65_9PSED</name>
<accession>A0A0P9RR65</accession>
<proteinExistence type="predicted"/>
<evidence type="ECO:0000313" key="2">
    <source>
        <dbReference type="EMBL" id="KPW86985.1"/>
    </source>
</evidence>
<dbReference type="PATRIC" id="fig|200452.3.peg.3155"/>
<organism evidence="2 3">
    <name type="scientific">Pseudomonas congelans</name>
    <dbReference type="NCBI Taxonomy" id="200452"/>
    <lineage>
        <taxon>Bacteria</taxon>
        <taxon>Pseudomonadati</taxon>
        <taxon>Pseudomonadota</taxon>
        <taxon>Gammaproteobacteria</taxon>
        <taxon>Pseudomonadales</taxon>
        <taxon>Pseudomonadaceae</taxon>
        <taxon>Pseudomonas</taxon>
    </lineage>
</organism>
<comment type="caution">
    <text evidence="2">The sequence shown here is derived from an EMBL/GenBank/DDBJ whole genome shotgun (WGS) entry which is preliminary data.</text>
</comment>
<dbReference type="Proteomes" id="UP000050411">
    <property type="component" value="Unassembled WGS sequence"/>
</dbReference>
<dbReference type="AlphaFoldDB" id="A0A0P9RR65"/>
<evidence type="ECO:0000313" key="3">
    <source>
        <dbReference type="Proteomes" id="UP000050411"/>
    </source>
</evidence>
<evidence type="ECO:0000256" key="1">
    <source>
        <dbReference type="SAM" id="MobiDB-lite"/>
    </source>
</evidence>
<feature type="region of interest" description="Disordered" evidence="1">
    <location>
        <begin position="1"/>
        <end position="47"/>
    </location>
</feature>
<sequence length="47" mass="5135">MEKMHCTGCGPAERFARQDADKKGMKTCSDPSKKRGAPPELNDLAAR</sequence>
<protein>
    <submittedName>
        <fullName evidence="2">Uncharacterized protein</fullName>
    </submittedName>
</protein>
<feature type="compositionally biased region" description="Basic and acidic residues" evidence="1">
    <location>
        <begin position="14"/>
        <end position="24"/>
    </location>
</feature>
<gene>
    <name evidence="2" type="ORF">ALO92_101574</name>
</gene>
<dbReference type="EMBL" id="LJQB01000018">
    <property type="protein sequence ID" value="KPW86985.1"/>
    <property type="molecule type" value="Genomic_DNA"/>
</dbReference>